<gene>
    <name evidence="2" type="ORF">K227x_14350</name>
</gene>
<sequence>MFLIRSHGVCLKAGLERCTPRNRSAEAFHSAYGSQKRKPHLTVTFATTEPVPEGFRTDQKHRPRPTRDSAGNLPARPPTDSVRRTPPRPDGSGHDTRAARKRDDHPAESSWHGRQRTFTHGCVQPRQPPPTNTPRLPTAPEPTRLSSTSDITGHGELTVHCEKRRKPCSRACHGSP</sequence>
<organism evidence="2 3">
    <name type="scientific">Rubripirellula lacrimiformis</name>
    <dbReference type="NCBI Taxonomy" id="1930273"/>
    <lineage>
        <taxon>Bacteria</taxon>
        <taxon>Pseudomonadati</taxon>
        <taxon>Planctomycetota</taxon>
        <taxon>Planctomycetia</taxon>
        <taxon>Pirellulales</taxon>
        <taxon>Pirellulaceae</taxon>
        <taxon>Rubripirellula</taxon>
    </lineage>
</organism>
<protein>
    <submittedName>
        <fullName evidence="2">Uncharacterized protein</fullName>
    </submittedName>
</protein>
<feature type="region of interest" description="Disordered" evidence="1">
    <location>
        <begin position="46"/>
        <end position="158"/>
    </location>
</feature>
<keyword evidence="3" id="KW-1185">Reference proteome</keyword>
<feature type="compositionally biased region" description="Pro residues" evidence="1">
    <location>
        <begin position="126"/>
        <end position="140"/>
    </location>
</feature>
<dbReference type="AlphaFoldDB" id="A0A517N7D1"/>
<evidence type="ECO:0000313" key="2">
    <source>
        <dbReference type="EMBL" id="QDT03056.1"/>
    </source>
</evidence>
<accession>A0A517N7D1</accession>
<name>A0A517N7D1_9BACT</name>
<dbReference type="Proteomes" id="UP000318538">
    <property type="component" value="Chromosome"/>
</dbReference>
<evidence type="ECO:0000313" key="3">
    <source>
        <dbReference type="Proteomes" id="UP000318538"/>
    </source>
</evidence>
<evidence type="ECO:0000256" key="1">
    <source>
        <dbReference type="SAM" id="MobiDB-lite"/>
    </source>
</evidence>
<proteinExistence type="predicted"/>
<feature type="compositionally biased region" description="Basic and acidic residues" evidence="1">
    <location>
        <begin position="91"/>
        <end position="107"/>
    </location>
</feature>
<dbReference type="EMBL" id="CP036525">
    <property type="protein sequence ID" value="QDT03056.1"/>
    <property type="molecule type" value="Genomic_DNA"/>
</dbReference>
<dbReference type="KEGG" id="rlc:K227x_14350"/>
<reference evidence="2 3" key="1">
    <citation type="submission" date="2019-02" db="EMBL/GenBank/DDBJ databases">
        <title>Deep-cultivation of Planctomycetes and their phenomic and genomic characterization uncovers novel biology.</title>
        <authorList>
            <person name="Wiegand S."/>
            <person name="Jogler M."/>
            <person name="Boedeker C."/>
            <person name="Pinto D."/>
            <person name="Vollmers J."/>
            <person name="Rivas-Marin E."/>
            <person name="Kohn T."/>
            <person name="Peeters S.H."/>
            <person name="Heuer A."/>
            <person name="Rast P."/>
            <person name="Oberbeckmann S."/>
            <person name="Bunk B."/>
            <person name="Jeske O."/>
            <person name="Meyerdierks A."/>
            <person name="Storesund J.E."/>
            <person name="Kallscheuer N."/>
            <person name="Luecker S."/>
            <person name="Lage O.M."/>
            <person name="Pohl T."/>
            <person name="Merkel B.J."/>
            <person name="Hornburger P."/>
            <person name="Mueller R.-W."/>
            <person name="Bruemmer F."/>
            <person name="Labrenz M."/>
            <person name="Spormann A.M."/>
            <person name="Op den Camp H."/>
            <person name="Overmann J."/>
            <person name="Amann R."/>
            <person name="Jetten M.S.M."/>
            <person name="Mascher T."/>
            <person name="Medema M.H."/>
            <person name="Devos D.P."/>
            <person name="Kaster A.-K."/>
            <person name="Ovreas L."/>
            <person name="Rohde M."/>
            <person name="Galperin M.Y."/>
            <person name="Jogler C."/>
        </authorList>
    </citation>
    <scope>NUCLEOTIDE SEQUENCE [LARGE SCALE GENOMIC DNA]</scope>
    <source>
        <strain evidence="2 3">K22_7</strain>
    </source>
</reference>